<dbReference type="AlphaFoldDB" id="K1S834"/>
<accession>K1S834</accession>
<keyword evidence="1" id="KW-0547">Nucleotide-binding</keyword>
<evidence type="ECO:0000259" key="3">
    <source>
        <dbReference type="Pfam" id="PF11987"/>
    </source>
</evidence>
<reference evidence="4" key="1">
    <citation type="journal article" date="2013" name="Environ. Microbiol.">
        <title>Microbiota from the distal guts of lean and obese adolescents exhibit partial functional redundancy besides clear differences in community structure.</title>
        <authorList>
            <person name="Ferrer M."/>
            <person name="Ruiz A."/>
            <person name="Lanza F."/>
            <person name="Haange S.B."/>
            <person name="Oberbach A."/>
            <person name="Till H."/>
            <person name="Bargiela R."/>
            <person name="Campoy C."/>
            <person name="Segura M.T."/>
            <person name="Richter M."/>
            <person name="von Bergen M."/>
            <person name="Seifert J."/>
            <person name="Suarez A."/>
        </authorList>
    </citation>
    <scope>NUCLEOTIDE SEQUENCE</scope>
</reference>
<dbReference type="Pfam" id="PF11987">
    <property type="entry name" value="IF-2"/>
    <property type="match status" value="1"/>
</dbReference>
<dbReference type="CDD" id="cd03692">
    <property type="entry name" value="mtIF2_IVc"/>
    <property type="match status" value="1"/>
</dbReference>
<feature type="domain" description="Translation initiation factor IF- 2" evidence="3">
    <location>
        <begin position="1"/>
        <end position="37"/>
    </location>
</feature>
<organism evidence="4">
    <name type="scientific">human gut metagenome</name>
    <dbReference type="NCBI Taxonomy" id="408170"/>
    <lineage>
        <taxon>unclassified sequences</taxon>
        <taxon>metagenomes</taxon>
        <taxon>organismal metagenomes</taxon>
    </lineage>
</organism>
<dbReference type="InterPro" id="IPR009000">
    <property type="entry name" value="Transl_B-barrel_sf"/>
</dbReference>
<feature type="non-terminal residue" evidence="4">
    <location>
        <position position="1"/>
    </location>
</feature>
<dbReference type="GO" id="GO:0005525">
    <property type="term" value="F:GTP binding"/>
    <property type="evidence" value="ECO:0007669"/>
    <property type="project" value="UniProtKB-KW"/>
</dbReference>
<dbReference type="Gene3D" id="3.40.50.10050">
    <property type="entry name" value="Translation initiation factor IF- 2, domain 3"/>
    <property type="match status" value="1"/>
</dbReference>
<keyword evidence="4" id="KW-0396">Initiation factor</keyword>
<dbReference type="PANTHER" id="PTHR43381">
    <property type="entry name" value="TRANSLATION INITIATION FACTOR IF-2-RELATED"/>
    <property type="match status" value="1"/>
</dbReference>
<dbReference type="SUPFAM" id="SSF52156">
    <property type="entry name" value="Initiation factor IF2/eIF5b, domain 3"/>
    <property type="match status" value="1"/>
</dbReference>
<evidence type="ECO:0000313" key="4">
    <source>
        <dbReference type="EMBL" id="EKC49920.1"/>
    </source>
</evidence>
<dbReference type="GO" id="GO:0003743">
    <property type="term" value="F:translation initiation factor activity"/>
    <property type="evidence" value="ECO:0007669"/>
    <property type="project" value="UniProtKB-KW"/>
</dbReference>
<dbReference type="EMBL" id="AJWY01012446">
    <property type="protein sequence ID" value="EKC49920.1"/>
    <property type="molecule type" value="Genomic_DNA"/>
</dbReference>
<evidence type="ECO:0000256" key="1">
    <source>
        <dbReference type="ARBA" id="ARBA00022741"/>
    </source>
</evidence>
<dbReference type="InterPro" id="IPR023115">
    <property type="entry name" value="TIF_IF2_dom3"/>
</dbReference>
<keyword evidence="2" id="KW-0342">GTP-binding</keyword>
<dbReference type="InterPro" id="IPR036925">
    <property type="entry name" value="TIF_IF2_dom3_sf"/>
</dbReference>
<dbReference type="SUPFAM" id="SSF50447">
    <property type="entry name" value="Translation proteins"/>
    <property type="match status" value="1"/>
</dbReference>
<dbReference type="InterPro" id="IPR015760">
    <property type="entry name" value="TIF_IF2"/>
</dbReference>
<dbReference type="PANTHER" id="PTHR43381:SF5">
    <property type="entry name" value="TR-TYPE G DOMAIN-CONTAINING PROTEIN"/>
    <property type="match status" value="1"/>
</dbReference>
<dbReference type="FunFam" id="2.40.30.10:FF:000008">
    <property type="entry name" value="Translation initiation factor IF-2"/>
    <property type="match status" value="1"/>
</dbReference>
<comment type="caution">
    <text evidence="4">The sequence shown here is derived from an EMBL/GenBank/DDBJ whole genome shotgun (WGS) entry which is preliminary data.</text>
</comment>
<dbReference type="GO" id="GO:0003924">
    <property type="term" value="F:GTPase activity"/>
    <property type="evidence" value="ECO:0007669"/>
    <property type="project" value="InterPro"/>
</dbReference>
<name>K1S834_9ZZZZ</name>
<gene>
    <name evidence="4" type="ORF">LEA_18156</name>
</gene>
<evidence type="ECO:0000256" key="2">
    <source>
        <dbReference type="ARBA" id="ARBA00023134"/>
    </source>
</evidence>
<keyword evidence="4" id="KW-0648">Protein biosynthesis</keyword>
<sequence>IIGFNVRPDATAKATAEREGVDVRLYKVIYQAIEDVEAAMKGMLDPVYEEKVIGHAEVRQIFKASAIGNIAGSYVLDGVFQRGCKVRITREGEQIFEGNLASLKRFKDDVKEVKAGYECGLVFEGFDKMQELDIVEAYIMVEVPR</sequence>
<dbReference type="PROSITE" id="PS01176">
    <property type="entry name" value="IF2"/>
    <property type="match status" value="1"/>
</dbReference>
<proteinExistence type="predicted"/>
<dbReference type="GO" id="GO:0005829">
    <property type="term" value="C:cytosol"/>
    <property type="evidence" value="ECO:0007669"/>
    <property type="project" value="TreeGrafter"/>
</dbReference>
<protein>
    <submittedName>
        <fullName evidence="4">Translation initiation factor IF-2</fullName>
    </submittedName>
</protein>
<dbReference type="Gene3D" id="2.40.30.10">
    <property type="entry name" value="Translation factors"/>
    <property type="match status" value="1"/>
</dbReference>
<dbReference type="InterPro" id="IPR000178">
    <property type="entry name" value="TF_IF2_bacterial-like"/>
</dbReference>